<comment type="caution">
    <text evidence="1">The sequence shown here is derived from an EMBL/GenBank/DDBJ whole genome shotgun (WGS) entry which is preliminary data.</text>
</comment>
<dbReference type="Proteomes" id="UP000541444">
    <property type="component" value="Unassembled WGS sequence"/>
</dbReference>
<reference evidence="1 2" key="1">
    <citation type="journal article" date="2020" name="IScience">
        <title>Genome Sequencing of the Endangered Kingdonia uniflora (Circaeasteraceae, Ranunculales) Reveals Potential Mechanisms of Evolutionary Specialization.</title>
        <authorList>
            <person name="Sun Y."/>
            <person name="Deng T."/>
            <person name="Zhang A."/>
            <person name="Moore M.J."/>
            <person name="Landis J.B."/>
            <person name="Lin N."/>
            <person name="Zhang H."/>
            <person name="Zhang X."/>
            <person name="Huang J."/>
            <person name="Zhang X."/>
            <person name="Sun H."/>
            <person name="Wang H."/>
        </authorList>
    </citation>
    <scope>NUCLEOTIDE SEQUENCE [LARGE SCALE GENOMIC DNA]</scope>
    <source>
        <strain evidence="1">TB1705</strain>
        <tissue evidence="1">Leaf</tissue>
    </source>
</reference>
<gene>
    <name evidence="1" type="ORF">GIB67_043270</name>
</gene>
<dbReference type="PANTHER" id="PTHR28080">
    <property type="entry name" value="PEROXISOMAL BIOGENESIS FACTOR 3"/>
    <property type="match status" value="1"/>
</dbReference>
<accession>A0A7J7L0K2</accession>
<dbReference type="GO" id="GO:0005778">
    <property type="term" value="C:peroxisomal membrane"/>
    <property type="evidence" value="ECO:0007669"/>
    <property type="project" value="InterPro"/>
</dbReference>
<dbReference type="AlphaFoldDB" id="A0A7J7L0K2"/>
<organism evidence="1 2">
    <name type="scientific">Kingdonia uniflora</name>
    <dbReference type="NCBI Taxonomy" id="39325"/>
    <lineage>
        <taxon>Eukaryota</taxon>
        <taxon>Viridiplantae</taxon>
        <taxon>Streptophyta</taxon>
        <taxon>Embryophyta</taxon>
        <taxon>Tracheophyta</taxon>
        <taxon>Spermatophyta</taxon>
        <taxon>Magnoliopsida</taxon>
        <taxon>Ranunculales</taxon>
        <taxon>Circaeasteraceae</taxon>
        <taxon>Kingdonia</taxon>
    </lineage>
</organism>
<name>A0A7J7L0K2_9MAGN</name>
<proteinExistence type="predicted"/>
<dbReference type="OrthoDB" id="45930at2759"/>
<dbReference type="PANTHER" id="PTHR28080:SF1">
    <property type="entry name" value="PEROXISOMAL BIOGENESIS FACTOR 3"/>
    <property type="match status" value="1"/>
</dbReference>
<protein>
    <submittedName>
        <fullName evidence="1">Uncharacterized protein</fullName>
    </submittedName>
</protein>
<evidence type="ECO:0000313" key="1">
    <source>
        <dbReference type="EMBL" id="KAF6136118.1"/>
    </source>
</evidence>
<keyword evidence="2" id="KW-1185">Reference proteome</keyword>
<sequence>MLILLEKSEALILEDEADHIDRHDQPEFLAIVDYLSNFVLTTLIPHIQAVATEFLTGKRLRDPFNSTTLEICKLDQLMVEAWEVFSSTDFMILMEVSLRSVVDALGHGVAVHRTRNTTSKALAPT</sequence>
<dbReference type="InterPro" id="IPR006966">
    <property type="entry name" value="Peroxin-3"/>
</dbReference>
<dbReference type="GO" id="GO:0030674">
    <property type="term" value="F:protein-macromolecule adaptor activity"/>
    <property type="evidence" value="ECO:0007669"/>
    <property type="project" value="TreeGrafter"/>
</dbReference>
<dbReference type="EMBL" id="JACGCM010002762">
    <property type="protein sequence ID" value="KAF6136118.1"/>
    <property type="molecule type" value="Genomic_DNA"/>
</dbReference>
<evidence type="ECO:0000313" key="2">
    <source>
        <dbReference type="Proteomes" id="UP000541444"/>
    </source>
</evidence>
<dbReference type="GO" id="GO:0045046">
    <property type="term" value="P:protein import into peroxisome membrane"/>
    <property type="evidence" value="ECO:0007669"/>
    <property type="project" value="TreeGrafter"/>
</dbReference>